<dbReference type="FunFam" id="3.20.20.100:FF:000002">
    <property type="entry name" value="2,5-diketo-D-gluconic acid reductase A"/>
    <property type="match status" value="1"/>
</dbReference>
<evidence type="ECO:0000256" key="3">
    <source>
        <dbReference type="PIRSR" id="PIRSR000097-2"/>
    </source>
</evidence>
<feature type="domain" description="NADP-dependent oxidoreductase" evidence="5">
    <location>
        <begin position="36"/>
        <end position="297"/>
    </location>
</feature>
<dbReference type="OrthoDB" id="416253at2759"/>
<evidence type="ECO:0000259" key="5">
    <source>
        <dbReference type="Pfam" id="PF00248"/>
    </source>
</evidence>
<evidence type="ECO:0000313" key="6">
    <source>
        <dbReference type="EMBL" id="CDW84375.1"/>
    </source>
</evidence>
<dbReference type="EMBL" id="CCKQ01012743">
    <property type="protein sequence ID" value="CDW84375.1"/>
    <property type="molecule type" value="Genomic_DNA"/>
</dbReference>
<protein>
    <recommendedName>
        <fullName evidence="5">NADP-dependent oxidoreductase domain-containing protein</fullName>
    </recommendedName>
</protein>
<organism evidence="6 7">
    <name type="scientific">Stylonychia lemnae</name>
    <name type="common">Ciliate</name>
    <dbReference type="NCBI Taxonomy" id="5949"/>
    <lineage>
        <taxon>Eukaryota</taxon>
        <taxon>Sar</taxon>
        <taxon>Alveolata</taxon>
        <taxon>Ciliophora</taxon>
        <taxon>Intramacronucleata</taxon>
        <taxon>Spirotrichea</taxon>
        <taxon>Stichotrichia</taxon>
        <taxon>Sporadotrichida</taxon>
        <taxon>Oxytrichidae</taxon>
        <taxon>Stylonychinae</taxon>
        <taxon>Stylonychia</taxon>
    </lineage>
</organism>
<dbReference type="Proteomes" id="UP000039865">
    <property type="component" value="Unassembled WGS sequence"/>
</dbReference>
<evidence type="ECO:0000313" key="7">
    <source>
        <dbReference type="Proteomes" id="UP000039865"/>
    </source>
</evidence>
<proteinExistence type="predicted"/>
<name>A0A078APX3_STYLE</name>
<dbReference type="GO" id="GO:0016616">
    <property type="term" value="F:oxidoreductase activity, acting on the CH-OH group of donors, NAD or NADP as acceptor"/>
    <property type="evidence" value="ECO:0007669"/>
    <property type="project" value="UniProtKB-ARBA"/>
</dbReference>
<dbReference type="PROSITE" id="PS00063">
    <property type="entry name" value="ALDOKETO_REDUCTASE_3"/>
    <property type="match status" value="1"/>
</dbReference>
<dbReference type="PROSITE" id="PS00062">
    <property type="entry name" value="ALDOKETO_REDUCTASE_2"/>
    <property type="match status" value="1"/>
</dbReference>
<dbReference type="Gene3D" id="3.20.20.100">
    <property type="entry name" value="NADP-dependent oxidoreductase domain"/>
    <property type="match status" value="1"/>
</dbReference>
<dbReference type="OMA" id="VHWPSEG"/>
<dbReference type="AlphaFoldDB" id="A0A078APX3"/>
<dbReference type="Pfam" id="PF00248">
    <property type="entry name" value="Aldo_ket_red"/>
    <property type="match status" value="1"/>
</dbReference>
<evidence type="ECO:0000256" key="1">
    <source>
        <dbReference type="ARBA" id="ARBA00023002"/>
    </source>
</evidence>
<feature type="site" description="Lowers pKa of active site Tyr" evidence="4">
    <location>
        <position position="85"/>
    </location>
</feature>
<feature type="active site" description="Proton donor" evidence="2">
    <location>
        <position position="56"/>
    </location>
</feature>
<dbReference type="SUPFAM" id="SSF51430">
    <property type="entry name" value="NAD(P)-linked oxidoreductase"/>
    <property type="match status" value="1"/>
</dbReference>
<accession>A0A078APX3</accession>
<dbReference type="InterPro" id="IPR036812">
    <property type="entry name" value="NAD(P)_OxRdtase_dom_sf"/>
</dbReference>
<dbReference type="InterPro" id="IPR023210">
    <property type="entry name" value="NADP_OxRdtase_dom"/>
</dbReference>
<gene>
    <name evidence="6" type="primary">Contig1754.g71</name>
    <name evidence="6" type="ORF">STYLEM_13436</name>
</gene>
<keyword evidence="1" id="KW-0560">Oxidoreductase</keyword>
<keyword evidence="7" id="KW-1185">Reference proteome</keyword>
<dbReference type="PRINTS" id="PR00069">
    <property type="entry name" value="ALDKETRDTASE"/>
</dbReference>
<evidence type="ECO:0000256" key="4">
    <source>
        <dbReference type="PIRSR" id="PIRSR000097-3"/>
    </source>
</evidence>
<dbReference type="CDD" id="cd19071">
    <property type="entry name" value="AKR_AKR1-5-like"/>
    <property type="match status" value="1"/>
</dbReference>
<dbReference type="InterPro" id="IPR020471">
    <property type="entry name" value="AKR"/>
</dbReference>
<dbReference type="InterPro" id="IPR018170">
    <property type="entry name" value="Aldo/ket_reductase_CS"/>
</dbReference>
<reference evidence="6 7" key="1">
    <citation type="submission" date="2014-06" db="EMBL/GenBank/DDBJ databases">
        <authorList>
            <person name="Swart Estienne"/>
        </authorList>
    </citation>
    <scope>NUCLEOTIDE SEQUENCE [LARGE SCALE GENOMIC DNA]</scope>
    <source>
        <strain evidence="6 7">130c</strain>
    </source>
</reference>
<sequence length="316" mass="35983">MQSASALGQDQPYKTLSSGYKMPLIGLGTDKIFDSDILANAVIQVGYRTLDTASRYQNEHVVGEAIQKIISNTELKRDDLFVVTKVWQDEVEDVEAACKRSLDRLKLDYVDLYLLHWPLYTRLVEPANPETNTPAKYERINIPVHKVWPQLEALVEKGLVRSIGVSNFGVQSLWDLQSYAKIIPAVNEIEINPLYAQTDLVKYCLANNILPIAYTPIARAATTEKKRGTDNVLETDIVQACSKKYQKSPVQVVLNWGISRGYGIIPKSANIDRQRENFQIYDFKMEQSDLDEITALNRGQKICYRDEFVFFHNIFA</sequence>
<dbReference type="InParanoid" id="A0A078APX3"/>
<dbReference type="PIRSF" id="PIRSF000097">
    <property type="entry name" value="AKR"/>
    <property type="match status" value="1"/>
</dbReference>
<feature type="binding site" evidence="3">
    <location>
        <position position="116"/>
    </location>
    <ligand>
        <name>substrate</name>
    </ligand>
</feature>
<evidence type="ECO:0000256" key="2">
    <source>
        <dbReference type="PIRSR" id="PIRSR000097-1"/>
    </source>
</evidence>
<dbReference type="PANTHER" id="PTHR11732">
    <property type="entry name" value="ALDO/KETO REDUCTASE"/>
    <property type="match status" value="1"/>
</dbReference>